<dbReference type="Proteomes" id="UP000789901">
    <property type="component" value="Unassembled WGS sequence"/>
</dbReference>
<keyword evidence="2" id="KW-1185">Reference proteome</keyword>
<sequence>MVIGNYNMVIENHHPPDRVYLSIQSQFIQRHPRKNHNLAWSTIDNFKPIVICGKHVVCGRQVLPRIKVVLAPLDNAPKSIMKLLIQDSLTTEEPYLKYICSFNSIFSFTSMGASIDPELANGAYSIYTYHL</sequence>
<protein>
    <submittedName>
        <fullName evidence="1">2046_t:CDS:1</fullName>
    </submittedName>
</protein>
<evidence type="ECO:0000313" key="2">
    <source>
        <dbReference type="Proteomes" id="UP000789901"/>
    </source>
</evidence>
<evidence type="ECO:0000313" key="1">
    <source>
        <dbReference type="EMBL" id="CAG8828660.1"/>
    </source>
</evidence>
<name>A0ABN7WDR8_GIGMA</name>
<dbReference type="EMBL" id="CAJVQB010040650">
    <property type="protein sequence ID" value="CAG8828660.1"/>
    <property type="molecule type" value="Genomic_DNA"/>
</dbReference>
<gene>
    <name evidence="1" type="ORF">GMARGA_LOCUS29769</name>
</gene>
<reference evidence="1 2" key="1">
    <citation type="submission" date="2021-06" db="EMBL/GenBank/DDBJ databases">
        <authorList>
            <person name="Kallberg Y."/>
            <person name="Tangrot J."/>
            <person name="Rosling A."/>
        </authorList>
    </citation>
    <scope>NUCLEOTIDE SEQUENCE [LARGE SCALE GENOMIC DNA]</scope>
    <source>
        <strain evidence="1 2">120-4 pot B 10/14</strain>
    </source>
</reference>
<proteinExistence type="predicted"/>
<organism evidence="1 2">
    <name type="scientific">Gigaspora margarita</name>
    <dbReference type="NCBI Taxonomy" id="4874"/>
    <lineage>
        <taxon>Eukaryota</taxon>
        <taxon>Fungi</taxon>
        <taxon>Fungi incertae sedis</taxon>
        <taxon>Mucoromycota</taxon>
        <taxon>Glomeromycotina</taxon>
        <taxon>Glomeromycetes</taxon>
        <taxon>Diversisporales</taxon>
        <taxon>Gigasporaceae</taxon>
        <taxon>Gigaspora</taxon>
    </lineage>
</organism>
<comment type="caution">
    <text evidence="1">The sequence shown here is derived from an EMBL/GenBank/DDBJ whole genome shotgun (WGS) entry which is preliminary data.</text>
</comment>
<accession>A0ABN7WDR8</accession>